<dbReference type="InterPro" id="IPR011766">
    <property type="entry name" value="TPP_enzyme_TPP-bd"/>
</dbReference>
<evidence type="ECO:0000256" key="1">
    <source>
        <dbReference type="ARBA" id="ARBA00004974"/>
    </source>
</evidence>
<keyword evidence="8" id="KW-0028">Amino-acid biosynthesis</keyword>
<evidence type="ECO:0000256" key="7">
    <source>
        <dbReference type="ARBA" id="ARBA00023052"/>
    </source>
</evidence>
<dbReference type="CDD" id="cd02003">
    <property type="entry name" value="TPP_IolD"/>
    <property type="match status" value="1"/>
</dbReference>
<evidence type="ECO:0000256" key="5">
    <source>
        <dbReference type="ARBA" id="ARBA00022630"/>
    </source>
</evidence>
<evidence type="ECO:0000256" key="3">
    <source>
        <dbReference type="ARBA" id="ARBA00007812"/>
    </source>
</evidence>
<dbReference type="PROSITE" id="PS00187">
    <property type="entry name" value="TPP_ENZYMES"/>
    <property type="match status" value="1"/>
</dbReference>
<dbReference type="InterPro" id="IPR045229">
    <property type="entry name" value="TPP_enz"/>
</dbReference>
<dbReference type="GO" id="GO:0102481">
    <property type="term" value="F:3D-(3,5/4)-trihydroxycyclohexane-1,2-dione hydrolase activity"/>
    <property type="evidence" value="ECO:0007669"/>
    <property type="project" value="UniProtKB-EC"/>
</dbReference>
<sequence>MVSTAPKSPEQLADAEDRVRLTVAQATVRFLGNQYVERDGVRQKFFAGCFGIFGHGNVAGIGQALLQDEVESHAAGSAPNLRYVLARNEQAMVHSAVAYARQADRLQTWAVTASVGPGSTNMLTGAALATINRLPVLLLPSDTFATRVSAPVLQELELPGSGDVTVNDAFRPLSRYFDRVSRPEQLPAALLGAMRVLTDPAETGAATVALPQDVQAEAFDWPVSLFAERTWHIGRPLPDRAALLRAADVIRAAAAPLIIAGGGVIYAEATEALAALAARTGIPVGETQAGKGSLTHDHPQSVGAIGSTGTTAANALASEADVVIGIGTRFSDFTTASRTAFNNPGVRFVNINVASLDSVKQGGVSVVADAREALAALNDALGDYTVGEAYRARTAALIADWNDTAAAACAVTDAAPLNQNQVIGLVNALSEPRDVVVCAAGSMPGDLHKLWRTRDRKGYHVEYGYSCMGYEIAGGIGVRMAAPDRDVFVMVGDGSYLMMATELATAVQEGVKIIAVLVQNHGFASIGGLSESLGSQRFGTAYRYRGTDGRLDGDKLPVDLAANAASLGADVIRVTTGAEFAEAVKTAKASERTTVIHVETDPRVSAPDSHSWWDVPVSAVSTLESTQRARARYADWKRVQRPLIRPADG</sequence>
<dbReference type="SUPFAM" id="SSF52518">
    <property type="entry name" value="Thiamin diphosphate-binding fold (THDP-binding)"/>
    <property type="match status" value="2"/>
</dbReference>
<evidence type="ECO:0000259" key="12">
    <source>
        <dbReference type="Pfam" id="PF02775"/>
    </source>
</evidence>
<dbReference type="EMBL" id="OY726397">
    <property type="protein sequence ID" value="CAJ1500228.1"/>
    <property type="molecule type" value="Genomic_DNA"/>
</dbReference>
<dbReference type="Pfam" id="PF02776">
    <property type="entry name" value="TPP_enzyme_N"/>
    <property type="match status" value="1"/>
</dbReference>
<keyword evidence="8" id="KW-0100">Branched-chain amino acid biosynthesis</keyword>
<feature type="domain" description="Thiamine pyrophosphate enzyme TPP-binding" evidence="12">
    <location>
        <begin position="440"/>
        <end position="598"/>
    </location>
</feature>
<dbReference type="InterPro" id="IPR012000">
    <property type="entry name" value="Thiamin_PyroP_enz_cen_dom"/>
</dbReference>
<keyword evidence="14" id="KW-0378">Hydrolase</keyword>
<accession>A0ABM9LJQ3</accession>
<name>A0ABM9LJQ3_9MYCO</name>
<dbReference type="PANTHER" id="PTHR18968">
    <property type="entry name" value="THIAMINE PYROPHOSPHATE ENZYMES"/>
    <property type="match status" value="1"/>
</dbReference>
<feature type="domain" description="Thiamine pyrophosphate enzyme N-terminal TPP-binding" evidence="13">
    <location>
        <begin position="76"/>
        <end position="154"/>
    </location>
</feature>
<dbReference type="InterPro" id="IPR029035">
    <property type="entry name" value="DHS-like_NAD/FAD-binding_dom"/>
</dbReference>
<dbReference type="PANTHER" id="PTHR18968:SF9">
    <property type="entry name" value="3D-(3,5_4)-TRIHYDROXYCYCLOHEXANE-1,2-DIONE HYDROLASE"/>
    <property type="match status" value="1"/>
</dbReference>
<dbReference type="NCBIfam" id="TIGR04377">
    <property type="entry name" value="myo_inos_iolD"/>
    <property type="match status" value="1"/>
</dbReference>
<gene>
    <name evidence="14" type="primary">iolD</name>
    <name evidence="14" type="ORF">MU0053_001618</name>
</gene>
<evidence type="ECO:0000313" key="14">
    <source>
        <dbReference type="EMBL" id="CAJ1500228.1"/>
    </source>
</evidence>
<proteinExistence type="inferred from homology"/>
<dbReference type="InterPro" id="IPR012001">
    <property type="entry name" value="Thiamin_PyroP_enz_TPP-bd_dom"/>
</dbReference>
<keyword evidence="6" id="KW-0274">FAD</keyword>
<dbReference type="InterPro" id="IPR000399">
    <property type="entry name" value="TPP-bd_CS"/>
</dbReference>
<dbReference type="Proteomes" id="UP001190465">
    <property type="component" value="Chromosome"/>
</dbReference>
<dbReference type="Pfam" id="PF00205">
    <property type="entry name" value="TPP_enzyme_M"/>
    <property type="match status" value="1"/>
</dbReference>
<dbReference type="InterPro" id="IPR030817">
    <property type="entry name" value="Myo_inos_IolD"/>
</dbReference>
<keyword evidence="15" id="KW-1185">Reference proteome</keyword>
<dbReference type="SUPFAM" id="SSF52467">
    <property type="entry name" value="DHS-like NAD/FAD-binding domain"/>
    <property type="match status" value="1"/>
</dbReference>
<evidence type="ECO:0000259" key="11">
    <source>
        <dbReference type="Pfam" id="PF00205"/>
    </source>
</evidence>
<protein>
    <recommendedName>
        <fullName evidence="4">acetolactate synthase</fullName>
        <ecNumber evidence="4">2.2.1.6</ecNumber>
    </recommendedName>
</protein>
<keyword evidence="5" id="KW-0285">Flavoprotein</keyword>
<comment type="pathway">
    <text evidence="1">Amino-acid biosynthesis; L-isoleucine biosynthesis; L-isoleucine from 2-oxobutanoate: step 1/4.</text>
</comment>
<evidence type="ECO:0000256" key="9">
    <source>
        <dbReference type="ARBA" id="ARBA00048670"/>
    </source>
</evidence>
<dbReference type="InterPro" id="IPR029061">
    <property type="entry name" value="THDP-binding"/>
</dbReference>
<evidence type="ECO:0000256" key="4">
    <source>
        <dbReference type="ARBA" id="ARBA00013145"/>
    </source>
</evidence>
<evidence type="ECO:0000259" key="13">
    <source>
        <dbReference type="Pfam" id="PF02776"/>
    </source>
</evidence>
<feature type="domain" description="Thiamine pyrophosphate enzyme central" evidence="11">
    <location>
        <begin position="245"/>
        <end position="377"/>
    </location>
</feature>
<evidence type="ECO:0000256" key="2">
    <source>
        <dbReference type="ARBA" id="ARBA00005025"/>
    </source>
</evidence>
<comment type="similarity">
    <text evidence="3 10">Belongs to the TPP enzyme family.</text>
</comment>
<comment type="catalytic activity">
    <reaction evidence="9">
        <text>2 pyruvate + H(+) = (2S)-2-acetolactate + CO2</text>
        <dbReference type="Rhea" id="RHEA:25249"/>
        <dbReference type="ChEBI" id="CHEBI:15361"/>
        <dbReference type="ChEBI" id="CHEBI:15378"/>
        <dbReference type="ChEBI" id="CHEBI:16526"/>
        <dbReference type="ChEBI" id="CHEBI:58476"/>
        <dbReference type="EC" id="2.2.1.6"/>
    </reaction>
</comment>
<dbReference type="Pfam" id="PF02775">
    <property type="entry name" value="TPP_enzyme_C"/>
    <property type="match status" value="1"/>
</dbReference>
<dbReference type="EC" id="2.2.1.6" evidence="4"/>
<dbReference type="Gene3D" id="3.40.50.970">
    <property type="match status" value="2"/>
</dbReference>
<comment type="pathway">
    <text evidence="2">Amino-acid biosynthesis; L-valine biosynthesis; L-valine from pyruvate: step 1/4.</text>
</comment>
<dbReference type="RefSeq" id="WP_308482748.1">
    <property type="nucleotide sequence ID" value="NZ_OY726397.1"/>
</dbReference>
<reference evidence="14 15" key="1">
    <citation type="submission" date="2023-08" db="EMBL/GenBank/DDBJ databases">
        <authorList>
            <person name="Folkvardsen B D."/>
            <person name="Norman A."/>
        </authorList>
    </citation>
    <scope>NUCLEOTIDE SEQUENCE [LARGE SCALE GENOMIC DNA]</scope>
    <source>
        <strain evidence="14 15">Mu0053</strain>
    </source>
</reference>
<evidence type="ECO:0000256" key="10">
    <source>
        <dbReference type="RuleBase" id="RU362132"/>
    </source>
</evidence>
<dbReference type="CDD" id="cd07035">
    <property type="entry name" value="TPP_PYR_POX_like"/>
    <property type="match status" value="1"/>
</dbReference>
<evidence type="ECO:0000256" key="6">
    <source>
        <dbReference type="ARBA" id="ARBA00022827"/>
    </source>
</evidence>
<organism evidence="14 15">
    <name type="scientific">[Mycobacterium] burgundiense</name>
    <dbReference type="NCBI Taxonomy" id="3064286"/>
    <lineage>
        <taxon>Bacteria</taxon>
        <taxon>Bacillati</taxon>
        <taxon>Actinomycetota</taxon>
        <taxon>Actinomycetes</taxon>
        <taxon>Mycobacteriales</taxon>
        <taxon>Mycobacteriaceae</taxon>
        <taxon>Mycolicibacterium</taxon>
    </lineage>
</organism>
<keyword evidence="7 10" id="KW-0786">Thiamine pyrophosphate</keyword>
<dbReference type="Gene3D" id="3.40.50.1220">
    <property type="entry name" value="TPP-binding domain"/>
    <property type="match status" value="1"/>
</dbReference>
<evidence type="ECO:0000256" key="8">
    <source>
        <dbReference type="ARBA" id="ARBA00023304"/>
    </source>
</evidence>
<evidence type="ECO:0000313" key="15">
    <source>
        <dbReference type="Proteomes" id="UP001190465"/>
    </source>
</evidence>